<dbReference type="InterPro" id="IPR036514">
    <property type="entry name" value="SGNH_hydro_sf"/>
</dbReference>
<protein>
    <submittedName>
        <fullName evidence="2">SGNH hydrolase</fullName>
    </submittedName>
</protein>
<proteinExistence type="predicted"/>
<reference evidence="2 3" key="1">
    <citation type="journal article" date="2013" name="BMC Genomics">
        <title>Genomics-driven discovery of the pneumocandin biosynthetic gene cluster in the fungus Glarea lozoyensis.</title>
        <authorList>
            <person name="Chen L."/>
            <person name="Yue Q."/>
            <person name="Zhang X."/>
            <person name="Xiang M."/>
            <person name="Wang C."/>
            <person name="Li S."/>
            <person name="Che Y."/>
            <person name="Ortiz-Lopez F.J."/>
            <person name="Bills G.F."/>
            <person name="Liu X."/>
            <person name="An Z."/>
        </authorList>
    </citation>
    <scope>NUCLEOTIDE SEQUENCE [LARGE SCALE GENOMIC DNA]</scope>
    <source>
        <strain evidence="3">ATCC 20868 / MF5171</strain>
    </source>
</reference>
<dbReference type="Pfam" id="PF00657">
    <property type="entry name" value="Lipase_GDSL"/>
    <property type="match status" value="1"/>
</dbReference>
<keyword evidence="2" id="KW-0378">Hydrolase</keyword>
<evidence type="ECO:0000256" key="1">
    <source>
        <dbReference type="SAM" id="SignalP"/>
    </source>
</evidence>
<feature type="chain" id="PRO_5004519640" evidence="1">
    <location>
        <begin position="19"/>
        <end position="451"/>
    </location>
</feature>
<dbReference type="KEGG" id="glz:GLAREA_06537"/>
<dbReference type="Proteomes" id="UP000016922">
    <property type="component" value="Unassembled WGS sequence"/>
</dbReference>
<dbReference type="EMBL" id="KE145358">
    <property type="protein sequence ID" value="EPE33524.1"/>
    <property type="molecule type" value="Genomic_DNA"/>
</dbReference>
<dbReference type="RefSeq" id="XP_008080141.1">
    <property type="nucleotide sequence ID" value="XM_008081950.1"/>
</dbReference>
<dbReference type="eggNOG" id="ENOG502SPMP">
    <property type="taxonomic scope" value="Eukaryota"/>
</dbReference>
<keyword evidence="1" id="KW-0732">Signal</keyword>
<dbReference type="GeneID" id="19465590"/>
<dbReference type="Gene3D" id="3.40.50.1110">
    <property type="entry name" value="SGNH hydrolase"/>
    <property type="match status" value="1"/>
</dbReference>
<dbReference type="GO" id="GO:0006629">
    <property type="term" value="P:lipid metabolic process"/>
    <property type="evidence" value="ECO:0007669"/>
    <property type="project" value="TreeGrafter"/>
</dbReference>
<keyword evidence="3" id="KW-1185">Reference proteome</keyword>
<dbReference type="AlphaFoldDB" id="S3D8P3"/>
<gene>
    <name evidence="2" type="ORF">GLAREA_06537</name>
</gene>
<dbReference type="HOGENOM" id="CLU_606976_0_0_1"/>
<dbReference type="InterPro" id="IPR001087">
    <property type="entry name" value="GDSL"/>
</dbReference>
<dbReference type="InterPro" id="IPR037460">
    <property type="entry name" value="SEST-like"/>
</dbReference>
<sequence>MHAHFFIFIVALTSLASALTVDRRGAPKSYAALGDSYSAGIGAGNFTRGSADGRDNPCARTNGAYPFVLAKSLGLLSNGSAGNLKGEWEDFYSCAGDRLHQLDAQVKDLKSKKVDLITLSISGNDFLFGDVISACVFPYGLNDPEYYEQVCNQKLADSTNAIQNTTFWNSFLTKVDLLATNHLTKGGKLIITGYPRFFAPDAVEGDACDETYFLDNAFGRKLKMTLETRREMNKGVEEVNRRIESDIVARLMVKGVSFIDVDALYQGHRFCEPEKSANPKGSDPQDDTIWFNDINTELEEKAHWFMPPDFKEEDEGTPQDKIVQEADCGDMIAQVDDVVGDEKPEVESNEPGELISSLLGKFLPSDWEKYSVFHPKKAANFAVAEAIQAAIIQAQIDRQALLRSRISLWIFEQSWHRLTQLQQSISFVCDLYSSQMGKIYDMITSNHLQLF</sequence>
<dbReference type="PANTHER" id="PTHR37981:SF1">
    <property type="entry name" value="SGNH HYDROLASE-TYPE ESTERASE DOMAIN-CONTAINING PROTEIN"/>
    <property type="match status" value="1"/>
</dbReference>
<feature type="signal peptide" evidence="1">
    <location>
        <begin position="1"/>
        <end position="18"/>
    </location>
</feature>
<accession>S3D8P3</accession>
<name>S3D8P3_GLAL2</name>
<dbReference type="CDD" id="cd01823">
    <property type="entry name" value="SEST_like"/>
    <property type="match status" value="1"/>
</dbReference>
<organism evidence="2 3">
    <name type="scientific">Glarea lozoyensis (strain ATCC 20868 / MF5171)</name>
    <dbReference type="NCBI Taxonomy" id="1116229"/>
    <lineage>
        <taxon>Eukaryota</taxon>
        <taxon>Fungi</taxon>
        <taxon>Dikarya</taxon>
        <taxon>Ascomycota</taxon>
        <taxon>Pezizomycotina</taxon>
        <taxon>Leotiomycetes</taxon>
        <taxon>Helotiales</taxon>
        <taxon>Helotiaceae</taxon>
        <taxon>Glarea</taxon>
    </lineage>
</organism>
<evidence type="ECO:0000313" key="3">
    <source>
        <dbReference type="Proteomes" id="UP000016922"/>
    </source>
</evidence>
<dbReference type="GO" id="GO:0016788">
    <property type="term" value="F:hydrolase activity, acting on ester bonds"/>
    <property type="evidence" value="ECO:0007669"/>
    <property type="project" value="InterPro"/>
</dbReference>
<dbReference type="OrthoDB" id="21678at2759"/>
<evidence type="ECO:0000313" key="2">
    <source>
        <dbReference type="EMBL" id="EPE33524.1"/>
    </source>
</evidence>
<dbReference type="PANTHER" id="PTHR37981">
    <property type="entry name" value="LIPASE 2"/>
    <property type="match status" value="1"/>
</dbReference>
<dbReference type="SUPFAM" id="SSF52266">
    <property type="entry name" value="SGNH hydrolase"/>
    <property type="match status" value="1"/>
</dbReference>